<dbReference type="SUPFAM" id="SSF103473">
    <property type="entry name" value="MFS general substrate transporter"/>
    <property type="match status" value="1"/>
</dbReference>
<comment type="caution">
    <text evidence="6">The sequence shown here is derived from an EMBL/GenBank/DDBJ whole genome shotgun (WGS) entry which is preliminary data.</text>
</comment>
<keyword evidence="7" id="KW-1185">Reference proteome</keyword>
<evidence type="ECO:0000256" key="4">
    <source>
        <dbReference type="ARBA" id="ARBA00023136"/>
    </source>
</evidence>
<dbReference type="GO" id="GO:0015244">
    <property type="term" value="F:fluconazole transmembrane transporter activity"/>
    <property type="evidence" value="ECO:0007669"/>
    <property type="project" value="TreeGrafter"/>
</dbReference>
<dbReference type="Proteomes" id="UP000518752">
    <property type="component" value="Unassembled WGS sequence"/>
</dbReference>
<dbReference type="AlphaFoldDB" id="A0A8H5MCW0"/>
<sequence length="208" mass="23169">MSILAFSANAIFYLWFEAFPLVFTDIYHFDLGISGLPFTGFLVSGAITYTAYALYLMYHLEPRMARAAAEGKQLPPESRLEMGLMASIFIPTSLFMFGWASRASVHWIVPIIGAALYLPGIFLSFQSILVYMTFAYPMYTASVLAGNDLFRSTLASVFPLFGRRFFVDLGLGPGSSLLAGISIAMMPVLWSFMKWGHVLRRKSKYASS</sequence>
<dbReference type="InterPro" id="IPR036259">
    <property type="entry name" value="MFS_trans_sf"/>
</dbReference>
<feature type="transmembrane region" description="Helical" evidence="5">
    <location>
        <begin position="35"/>
        <end position="58"/>
    </location>
</feature>
<dbReference type="PANTHER" id="PTHR23502">
    <property type="entry name" value="MAJOR FACILITATOR SUPERFAMILY"/>
    <property type="match status" value="1"/>
</dbReference>
<comment type="subcellular location">
    <subcellularLocation>
        <location evidence="1">Membrane</location>
        <topology evidence="1">Multi-pass membrane protein</topology>
    </subcellularLocation>
</comment>
<dbReference type="GO" id="GO:0005886">
    <property type="term" value="C:plasma membrane"/>
    <property type="evidence" value="ECO:0007669"/>
    <property type="project" value="TreeGrafter"/>
</dbReference>
<accession>A0A8H5MCW0</accession>
<dbReference type="OrthoDB" id="3357846at2759"/>
<evidence type="ECO:0000256" key="3">
    <source>
        <dbReference type="ARBA" id="ARBA00022989"/>
    </source>
</evidence>
<feature type="transmembrane region" description="Helical" evidence="5">
    <location>
        <begin position="174"/>
        <end position="193"/>
    </location>
</feature>
<protein>
    <submittedName>
        <fullName evidence="6">Uncharacterized protein</fullName>
    </submittedName>
</protein>
<reference evidence="6 7" key="1">
    <citation type="journal article" date="2020" name="ISME J.">
        <title>Uncovering the hidden diversity of litter-decomposition mechanisms in mushroom-forming fungi.</title>
        <authorList>
            <person name="Floudas D."/>
            <person name="Bentzer J."/>
            <person name="Ahren D."/>
            <person name="Johansson T."/>
            <person name="Persson P."/>
            <person name="Tunlid A."/>
        </authorList>
    </citation>
    <scope>NUCLEOTIDE SEQUENCE [LARGE SCALE GENOMIC DNA]</scope>
    <source>
        <strain evidence="6 7">CBS 406.79</strain>
    </source>
</reference>
<keyword evidence="3 5" id="KW-1133">Transmembrane helix</keyword>
<name>A0A8H5MCW0_9AGAR</name>
<evidence type="ECO:0000313" key="6">
    <source>
        <dbReference type="EMBL" id="KAF5389031.1"/>
    </source>
</evidence>
<proteinExistence type="predicted"/>
<dbReference type="GO" id="GO:1990961">
    <property type="term" value="P:xenobiotic detoxification by transmembrane export across the plasma membrane"/>
    <property type="evidence" value="ECO:0007669"/>
    <property type="project" value="TreeGrafter"/>
</dbReference>
<feature type="transmembrane region" description="Helical" evidence="5">
    <location>
        <begin position="12"/>
        <end position="29"/>
    </location>
</feature>
<feature type="transmembrane region" description="Helical" evidence="5">
    <location>
        <begin position="107"/>
        <end position="131"/>
    </location>
</feature>
<dbReference type="EMBL" id="JAACJN010000024">
    <property type="protein sequence ID" value="KAF5389031.1"/>
    <property type="molecule type" value="Genomic_DNA"/>
</dbReference>
<evidence type="ECO:0000256" key="2">
    <source>
        <dbReference type="ARBA" id="ARBA00022692"/>
    </source>
</evidence>
<evidence type="ECO:0000256" key="5">
    <source>
        <dbReference type="SAM" id="Phobius"/>
    </source>
</evidence>
<dbReference type="PANTHER" id="PTHR23502:SF23">
    <property type="entry name" value="FLUCONAZOLE RESISTANCE PROTEIN 1"/>
    <property type="match status" value="1"/>
</dbReference>
<evidence type="ECO:0000313" key="7">
    <source>
        <dbReference type="Proteomes" id="UP000518752"/>
    </source>
</evidence>
<organism evidence="6 7">
    <name type="scientific">Collybiopsis confluens</name>
    <dbReference type="NCBI Taxonomy" id="2823264"/>
    <lineage>
        <taxon>Eukaryota</taxon>
        <taxon>Fungi</taxon>
        <taxon>Dikarya</taxon>
        <taxon>Basidiomycota</taxon>
        <taxon>Agaricomycotina</taxon>
        <taxon>Agaricomycetes</taxon>
        <taxon>Agaricomycetidae</taxon>
        <taxon>Agaricales</taxon>
        <taxon>Marasmiineae</taxon>
        <taxon>Omphalotaceae</taxon>
        <taxon>Collybiopsis</taxon>
    </lineage>
</organism>
<gene>
    <name evidence="6" type="ORF">D9757_005016</name>
</gene>
<feature type="transmembrane region" description="Helical" evidence="5">
    <location>
        <begin position="79"/>
        <end position="101"/>
    </location>
</feature>
<keyword evidence="2 5" id="KW-0812">Transmembrane</keyword>
<keyword evidence="4 5" id="KW-0472">Membrane</keyword>
<evidence type="ECO:0000256" key="1">
    <source>
        <dbReference type="ARBA" id="ARBA00004141"/>
    </source>
</evidence>